<dbReference type="RefSeq" id="WP_155092669.1">
    <property type="nucleotide sequence ID" value="NZ_CP102754.1"/>
</dbReference>
<dbReference type="Proteomes" id="UP000438760">
    <property type="component" value="Unassembled WGS sequence"/>
</dbReference>
<keyword evidence="2" id="KW-1185">Reference proteome</keyword>
<protein>
    <recommendedName>
        <fullName evidence="3">Substrate import-associated zinc metallohydrolase lipoprotein</fullName>
    </recommendedName>
</protein>
<dbReference type="EMBL" id="WMJX01000024">
    <property type="protein sequence ID" value="MTG98648.1"/>
    <property type="molecule type" value="Genomic_DNA"/>
</dbReference>
<dbReference type="AlphaFoldDB" id="A0A6I3LJ96"/>
<dbReference type="InterPro" id="IPR030890">
    <property type="entry name" value="LP_HExxH_w_TonB"/>
</dbReference>
<evidence type="ECO:0008006" key="3">
    <source>
        <dbReference type="Google" id="ProtNLM"/>
    </source>
</evidence>
<dbReference type="Gene3D" id="3.40.390.70">
    <property type="match status" value="1"/>
</dbReference>
<evidence type="ECO:0000313" key="2">
    <source>
        <dbReference type="Proteomes" id="UP000438760"/>
    </source>
</evidence>
<organism evidence="1 2">
    <name type="scientific">Myroides albus</name>
    <dbReference type="NCBI Taxonomy" id="2562892"/>
    <lineage>
        <taxon>Bacteria</taxon>
        <taxon>Pseudomonadati</taxon>
        <taxon>Bacteroidota</taxon>
        <taxon>Flavobacteriia</taxon>
        <taxon>Flavobacteriales</taxon>
        <taxon>Flavobacteriaceae</taxon>
        <taxon>Myroides</taxon>
    </lineage>
</organism>
<comment type="caution">
    <text evidence="1">The sequence shown here is derived from an EMBL/GenBank/DDBJ whole genome shotgun (WGS) entry which is preliminary data.</text>
</comment>
<reference evidence="1 2" key="1">
    <citation type="submission" date="2019-11" db="EMBL/GenBank/DDBJ databases">
        <title>Genome of Strain BIT-d1.</title>
        <authorList>
            <person name="Yang Y."/>
        </authorList>
    </citation>
    <scope>NUCLEOTIDE SEQUENCE [LARGE SCALE GENOMIC DNA]</scope>
    <source>
        <strain evidence="1 2">BIT-d1</strain>
    </source>
</reference>
<gene>
    <name evidence="1" type="ORF">GJV76_11000</name>
</gene>
<dbReference type="PROSITE" id="PS51257">
    <property type="entry name" value="PROKAR_LIPOPROTEIN"/>
    <property type="match status" value="1"/>
</dbReference>
<proteinExistence type="predicted"/>
<dbReference type="NCBIfam" id="TIGR04549">
    <property type="entry name" value="LP_HExxH_w_tonB"/>
    <property type="match status" value="1"/>
</dbReference>
<sequence>MKTNNILKGLGLFFTLGLVLTSCSSDDKIGDSIYNTEEQPKTELDQWIFKSYTEPYNIDATYLWNESMGKPDKTLFPPKLSSVKPALQVVKKIWIDSYSEVGGEDFVKLIAPRQLHLIGSYNLNHNGTIVLGEAGGGARITLYNVDFVDYTDLEDVREFVHTIQHEYIHILNQSKPYDIVTWKALGEKLGGYTSNWYNQNDEDSNNLGFVTPYARLNSDEDFAETASFVLLSSKAELESFLSKVKSADGKAIIEQKIAIVEKYFLDQFSMDFFELRDAAERNTNDVINGNFEENQP</sequence>
<accession>A0A6I3LJ96</accession>
<name>A0A6I3LJ96_9FLAO</name>
<evidence type="ECO:0000313" key="1">
    <source>
        <dbReference type="EMBL" id="MTG98648.1"/>
    </source>
</evidence>
<dbReference type="OrthoDB" id="1113652at2"/>
<dbReference type="Pfam" id="PF15890">
    <property type="entry name" value="Peptidase_Mx1"/>
    <property type="match status" value="1"/>
</dbReference>